<keyword evidence="1" id="KW-0175">Coiled coil</keyword>
<dbReference type="OrthoDB" id="9815278at2"/>
<evidence type="ECO:0000256" key="1">
    <source>
        <dbReference type="SAM" id="Coils"/>
    </source>
</evidence>
<name>A0A0H5SEJ5_HERHM</name>
<protein>
    <submittedName>
        <fullName evidence="2">Putative membrane protein</fullName>
    </submittedName>
</protein>
<dbReference type="RefSeq" id="WP_093751229.1">
    <property type="nucleotide sequence ID" value="NZ_CVTD020000009.1"/>
</dbReference>
<dbReference type="InterPro" id="IPR035205">
    <property type="entry name" value="DUF5320"/>
</dbReference>
<sequence length="105" mass="11513">MPRGDGTGPMGMGPMTGRGAGFCAGFAVPGYANPIGYGFGFGRGRGFRRMFYATGLPRWARFGTQNANGAYFASDADEKEFLKRQAKFLENQLDDVKKRLDELED</sequence>
<feature type="coiled-coil region" evidence="1">
    <location>
        <begin position="72"/>
        <end position="99"/>
    </location>
</feature>
<organism evidence="2 3">
    <name type="scientific">Herbinix hemicellulosilytica</name>
    <dbReference type="NCBI Taxonomy" id="1564487"/>
    <lineage>
        <taxon>Bacteria</taxon>
        <taxon>Bacillati</taxon>
        <taxon>Bacillota</taxon>
        <taxon>Clostridia</taxon>
        <taxon>Lachnospirales</taxon>
        <taxon>Lachnospiraceae</taxon>
        <taxon>Herbinix</taxon>
    </lineage>
</organism>
<evidence type="ECO:0000313" key="2">
    <source>
        <dbReference type="EMBL" id="CRZ33872.1"/>
    </source>
</evidence>
<reference evidence="2 3" key="1">
    <citation type="submission" date="2015-06" db="EMBL/GenBank/DDBJ databases">
        <authorList>
            <person name="Wibberg Daniel"/>
        </authorList>
    </citation>
    <scope>NUCLEOTIDE SEQUENCE [LARGE SCALE GENOMIC DNA]</scope>
    <source>
        <strain evidence="2 3">T3/55T</strain>
    </source>
</reference>
<dbReference type="Pfam" id="PF17253">
    <property type="entry name" value="DUF5320"/>
    <property type="match status" value="1"/>
</dbReference>
<dbReference type="EMBL" id="CVTD020000009">
    <property type="protein sequence ID" value="CRZ33872.1"/>
    <property type="molecule type" value="Genomic_DNA"/>
</dbReference>
<evidence type="ECO:0000313" key="3">
    <source>
        <dbReference type="Proteomes" id="UP000236497"/>
    </source>
</evidence>
<accession>A0A0H5SEJ5</accession>
<proteinExistence type="predicted"/>
<dbReference type="Proteomes" id="UP000236497">
    <property type="component" value="Unassembled WGS sequence"/>
</dbReference>
<dbReference type="AlphaFoldDB" id="A0A0H5SEJ5"/>
<keyword evidence="3" id="KW-1185">Reference proteome</keyword>
<gene>
    <name evidence="2" type="ORF">HHT355_0668</name>
</gene>